<keyword evidence="3" id="KW-1185">Reference proteome</keyword>
<dbReference type="InterPro" id="IPR032675">
    <property type="entry name" value="LRR_dom_sf"/>
</dbReference>
<dbReference type="SUPFAM" id="SSF52047">
    <property type="entry name" value="RNI-like"/>
    <property type="match status" value="1"/>
</dbReference>
<comment type="caution">
    <text evidence="2">The sequence shown here is derived from an EMBL/GenBank/DDBJ whole genome shotgun (WGS) entry which is preliminary data.</text>
</comment>
<proteinExistence type="predicted"/>
<evidence type="ECO:0000313" key="3">
    <source>
        <dbReference type="Proteomes" id="UP001314263"/>
    </source>
</evidence>
<dbReference type="GO" id="GO:0005930">
    <property type="term" value="C:axoneme"/>
    <property type="evidence" value="ECO:0007669"/>
    <property type="project" value="UniProtKB-SubCell"/>
</dbReference>
<evidence type="ECO:0008006" key="4">
    <source>
        <dbReference type="Google" id="ProtNLM"/>
    </source>
</evidence>
<protein>
    <recommendedName>
        <fullName evidence="4">Leucine-rich repeat domain-containing protein</fullName>
    </recommendedName>
</protein>
<dbReference type="Proteomes" id="UP001314263">
    <property type="component" value="Unassembled WGS sequence"/>
</dbReference>
<evidence type="ECO:0000256" key="1">
    <source>
        <dbReference type="ARBA" id="ARBA00004430"/>
    </source>
</evidence>
<comment type="subcellular location">
    <subcellularLocation>
        <location evidence="1">Cytoplasm</location>
        <location evidence="1">Cytoskeleton</location>
        <location evidence="1">Cilium axoneme</location>
    </subcellularLocation>
</comment>
<reference evidence="2 3" key="1">
    <citation type="submission" date="2023-10" db="EMBL/GenBank/DDBJ databases">
        <authorList>
            <person name="Maclean D."/>
            <person name="Macfadyen A."/>
        </authorList>
    </citation>
    <scope>NUCLEOTIDE SEQUENCE [LARGE SCALE GENOMIC DNA]</scope>
</reference>
<sequence>MAKLSGAITKGAELTIVFTAGLTKELLQGVSAGPAYSNLLDYWATLSSCLTDLEFFIDPMEQELQPAYLNQLTRLTRLSLTGLEDLEDPDSLALQGGYPHHAFELPELKTLELDNLWLEDVELQCPRLKLLRIEGSLMKKVSLEASLEDLHLGECTPDLLHEGFPIVNLIGLTNLSLGGQYGTDSEAALFRRLPLMTRLRDLYLNISEFSLPADLPKSLRDLTLVFYRKERWDSSVIPLLQQLPEAEQICIEIHVYPPAAVIGDLGLDHDLTPFLAMRSLRSLQLGNSQVWKASALRQLGKFEAGVARSGKKLKLRY</sequence>
<gene>
    <name evidence="2" type="ORF">CVIRNUC_010464</name>
</gene>
<dbReference type="Gene3D" id="3.80.10.10">
    <property type="entry name" value="Ribonuclease Inhibitor"/>
    <property type="match status" value="1"/>
</dbReference>
<evidence type="ECO:0000313" key="2">
    <source>
        <dbReference type="EMBL" id="CAK0787247.1"/>
    </source>
</evidence>
<organism evidence="2 3">
    <name type="scientific">Coccomyxa viridis</name>
    <dbReference type="NCBI Taxonomy" id="1274662"/>
    <lineage>
        <taxon>Eukaryota</taxon>
        <taxon>Viridiplantae</taxon>
        <taxon>Chlorophyta</taxon>
        <taxon>core chlorophytes</taxon>
        <taxon>Trebouxiophyceae</taxon>
        <taxon>Trebouxiophyceae incertae sedis</taxon>
        <taxon>Coccomyxaceae</taxon>
        <taxon>Coccomyxa</taxon>
    </lineage>
</organism>
<dbReference type="AlphaFoldDB" id="A0AAV1IJ33"/>
<dbReference type="EMBL" id="CAUYUE010000016">
    <property type="protein sequence ID" value="CAK0787247.1"/>
    <property type="molecule type" value="Genomic_DNA"/>
</dbReference>
<name>A0AAV1IJ33_9CHLO</name>
<accession>A0AAV1IJ33</accession>